<protein>
    <submittedName>
        <fullName evidence="1">Uncharacterized protein</fullName>
    </submittedName>
</protein>
<organism evidence="1 2">
    <name type="scientific">Streptomyces luomodiensis</name>
    <dbReference type="NCBI Taxonomy" id="3026192"/>
    <lineage>
        <taxon>Bacteria</taxon>
        <taxon>Bacillati</taxon>
        <taxon>Actinomycetota</taxon>
        <taxon>Actinomycetes</taxon>
        <taxon>Kitasatosporales</taxon>
        <taxon>Streptomycetaceae</taxon>
        <taxon>Streptomyces</taxon>
    </lineage>
</organism>
<gene>
    <name evidence="1" type="ORF">PS467_32200</name>
</gene>
<sequence>MLLVSGAGARTDREKVLDAGEDVIVDQRSVDDLLRDDPLVLAVRAHGGGVAEGDVVDIEQCFVFVLPVPDLTAGVAGIAEDRADGAFGPCTSVAMGVAGPVVGGGAGDAVAGQALGDGEDAVAAEELGEDSGHDRGGVRVRFEAVQTFAVGCLAGIGVMAEVAEPVSVRGPAAEVAALHQGLGGHCGVHADFDAVALALRHAAEDRHDQVVGLVVRIDGTADFRYPQRHAVVDEEWEGVAELAAVEGSLGLTDASAKRVRVSSGQGAPLQLILPAAVNRM</sequence>
<evidence type="ECO:0000313" key="1">
    <source>
        <dbReference type="EMBL" id="WNE99662.1"/>
    </source>
</evidence>
<accession>A0ABY9V460</accession>
<evidence type="ECO:0000313" key="2">
    <source>
        <dbReference type="Proteomes" id="UP001305606"/>
    </source>
</evidence>
<dbReference type="Proteomes" id="UP001305606">
    <property type="component" value="Chromosome"/>
</dbReference>
<reference evidence="1 2" key="1">
    <citation type="submission" date="2023-02" db="EMBL/GenBank/DDBJ databases">
        <title>Streptomyces sp. SCA4-21 with antifungal activity against Fusarium oxysporum f. sp. cubense, Streptomyces sp. SCA2-17 with antifungal activity against Fusarium oxysporum f. sp. cubense.</title>
        <authorList>
            <person name="Qi D."/>
        </authorList>
    </citation>
    <scope>NUCLEOTIDE SEQUENCE [LARGE SCALE GENOMIC DNA]</scope>
    <source>
        <strain evidence="1 2">SCA4-21</strain>
    </source>
</reference>
<dbReference type="EMBL" id="CP117522">
    <property type="protein sequence ID" value="WNE99662.1"/>
    <property type="molecule type" value="Genomic_DNA"/>
</dbReference>
<proteinExistence type="predicted"/>
<name>A0ABY9V460_9ACTN</name>
<keyword evidence="2" id="KW-1185">Reference proteome</keyword>